<dbReference type="WBParaSite" id="MCOS_0000674001-mRNA-1">
    <property type="protein sequence ID" value="MCOS_0000674001-mRNA-1"/>
    <property type="gene ID" value="MCOS_0000674001"/>
</dbReference>
<organism evidence="3">
    <name type="scientific">Mesocestoides corti</name>
    <name type="common">Flatworm</name>
    <dbReference type="NCBI Taxonomy" id="53468"/>
    <lineage>
        <taxon>Eukaryota</taxon>
        <taxon>Metazoa</taxon>
        <taxon>Spiralia</taxon>
        <taxon>Lophotrochozoa</taxon>
        <taxon>Platyhelminthes</taxon>
        <taxon>Cestoda</taxon>
        <taxon>Eucestoda</taxon>
        <taxon>Cyclophyllidea</taxon>
        <taxon>Mesocestoididae</taxon>
        <taxon>Mesocestoides</taxon>
    </lineage>
</organism>
<gene>
    <name evidence="1" type="ORF">MCOS_LOCUS6741</name>
</gene>
<keyword evidence="2" id="KW-1185">Reference proteome</keyword>
<name>A0A0R3UHD8_MESCO</name>
<protein>
    <submittedName>
        <fullName evidence="1 3">Uncharacterized protein</fullName>
    </submittedName>
</protein>
<accession>A0A0R3UHD8</accession>
<proteinExistence type="predicted"/>
<dbReference type="Proteomes" id="UP000267029">
    <property type="component" value="Unassembled WGS sequence"/>
</dbReference>
<dbReference type="AlphaFoldDB" id="A0A0R3UHD8"/>
<sequence>MDGCGLTGGISRSGEDVFVKCPSLSETSDEAASGWDEAMLKKNGPEVANFDFDVAVALVGLISSVESASRW</sequence>
<evidence type="ECO:0000313" key="1">
    <source>
        <dbReference type="EMBL" id="VDD80738.1"/>
    </source>
</evidence>
<dbReference type="EMBL" id="UXSR01005289">
    <property type="protein sequence ID" value="VDD80738.1"/>
    <property type="molecule type" value="Genomic_DNA"/>
</dbReference>
<reference evidence="1 2" key="2">
    <citation type="submission" date="2018-10" db="EMBL/GenBank/DDBJ databases">
        <authorList>
            <consortium name="Pathogen Informatics"/>
        </authorList>
    </citation>
    <scope>NUCLEOTIDE SEQUENCE [LARGE SCALE GENOMIC DNA]</scope>
</reference>
<evidence type="ECO:0000313" key="3">
    <source>
        <dbReference type="WBParaSite" id="MCOS_0000674001-mRNA-1"/>
    </source>
</evidence>
<reference evidence="3" key="1">
    <citation type="submission" date="2017-02" db="UniProtKB">
        <authorList>
            <consortium name="WormBaseParasite"/>
        </authorList>
    </citation>
    <scope>IDENTIFICATION</scope>
</reference>
<evidence type="ECO:0000313" key="2">
    <source>
        <dbReference type="Proteomes" id="UP000267029"/>
    </source>
</evidence>